<protein>
    <submittedName>
        <fullName evidence="1">Uncharacterized protein</fullName>
    </submittedName>
</protein>
<dbReference type="EMBL" id="BGZK01001845">
    <property type="protein sequence ID" value="GBP87230.1"/>
    <property type="molecule type" value="Genomic_DNA"/>
</dbReference>
<evidence type="ECO:0000313" key="1">
    <source>
        <dbReference type="EMBL" id="GBP87230.1"/>
    </source>
</evidence>
<name>A0A4C1ZHD2_EUMVA</name>
<accession>A0A4C1ZHD2</accession>
<gene>
    <name evidence="1" type="ORF">EVAR_59126_1</name>
</gene>
<dbReference type="AlphaFoldDB" id="A0A4C1ZHD2"/>
<dbReference type="Proteomes" id="UP000299102">
    <property type="component" value="Unassembled WGS sequence"/>
</dbReference>
<organism evidence="1 2">
    <name type="scientific">Eumeta variegata</name>
    <name type="common">Bagworm moth</name>
    <name type="synonym">Eumeta japonica</name>
    <dbReference type="NCBI Taxonomy" id="151549"/>
    <lineage>
        <taxon>Eukaryota</taxon>
        <taxon>Metazoa</taxon>
        <taxon>Ecdysozoa</taxon>
        <taxon>Arthropoda</taxon>
        <taxon>Hexapoda</taxon>
        <taxon>Insecta</taxon>
        <taxon>Pterygota</taxon>
        <taxon>Neoptera</taxon>
        <taxon>Endopterygota</taxon>
        <taxon>Lepidoptera</taxon>
        <taxon>Glossata</taxon>
        <taxon>Ditrysia</taxon>
        <taxon>Tineoidea</taxon>
        <taxon>Psychidae</taxon>
        <taxon>Oiketicinae</taxon>
        <taxon>Eumeta</taxon>
    </lineage>
</organism>
<proteinExistence type="predicted"/>
<evidence type="ECO:0000313" key="2">
    <source>
        <dbReference type="Proteomes" id="UP000299102"/>
    </source>
</evidence>
<keyword evidence="2" id="KW-1185">Reference proteome</keyword>
<dbReference type="OrthoDB" id="6931295at2759"/>
<comment type="caution">
    <text evidence="1">The sequence shown here is derived from an EMBL/GenBank/DDBJ whole genome shotgun (WGS) entry which is preliminary data.</text>
</comment>
<reference evidence="1 2" key="1">
    <citation type="journal article" date="2019" name="Commun. Biol.">
        <title>The bagworm genome reveals a unique fibroin gene that provides high tensile strength.</title>
        <authorList>
            <person name="Kono N."/>
            <person name="Nakamura H."/>
            <person name="Ohtoshi R."/>
            <person name="Tomita M."/>
            <person name="Numata K."/>
            <person name="Arakawa K."/>
        </authorList>
    </citation>
    <scope>NUCLEOTIDE SEQUENCE [LARGE SCALE GENOMIC DNA]</scope>
</reference>
<sequence>MMDSVDVQTSLLQHELHMWRLEYNCDGCTKITVVKVKGGIIIENGTRSGTVDIDEKRDRYRDGHVSTVDTNDRLEASPSAGSALHPVSFGKMLQSAKVKDIVNSNVKRIGRNCIALSFLNPTAANTFLCNPFVALKGLRTFIPLFNVTRLGLV</sequence>